<gene>
    <name evidence="2" type="ORF">MYCIT1_LOCUS29079</name>
</gene>
<name>A0AAD2HQ13_9AGAR</name>
<reference evidence="2" key="1">
    <citation type="submission" date="2023-11" db="EMBL/GenBank/DDBJ databases">
        <authorList>
            <person name="De Vega J J."/>
            <person name="De Vega J J."/>
        </authorList>
    </citation>
    <scope>NUCLEOTIDE SEQUENCE</scope>
</reference>
<feature type="region of interest" description="Disordered" evidence="1">
    <location>
        <begin position="1"/>
        <end position="176"/>
    </location>
</feature>
<protein>
    <submittedName>
        <fullName evidence="2">Uncharacterized protein</fullName>
    </submittedName>
</protein>
<sequence>MDLPSTPVVHRRTYRSSQTSVSHTFSRPGLLRYKANHSLGNENSKNDSDGSKSPFPLRRLPNLKESTNNTLLSPALTDERYMRSSISSPQSLSKSLPRPVPHQDSTYPISSHPHFYPVEPRVSGSTSKSLERIAETDLDEEPIQQPPTSSSPRFSDALLPSSSPPTSIPDCSSSDDIVRPIANAPPVMTGVSEVLESAEFLSRLDDLLDVAIRERKMAVEVEKDISATLDSASSVATTPEYPRGTVPSNIKRGVLARRMYSWSSATTGSFCSSSAKGRISQSESLSSGASSAGYAADMDDECMLSSESSSSPPAFKRSFSSLDDSTPIARKLRKTDSQTSCSSMRSDSDSSTMSLCPIRASLRKSLSLRTSSATHDVRLLPKVIPVHSAQLNDSKESELPHAPTEPNSPPTKRPTLDFRRAFPAGVPVIAPPVGYVAGFPMTAETAAKARIASLVLREQGLRERELLDCAGAMKKTNWEQLLGVGCEKRRDVVEWLLEVIPPKSMYSRAFQTASGVELKPLKDEKDGDGETSGDIPDLIDQLTHSPETRFHAAHMFLRYFHLVMHDRAQRVDLEAMKASFEASEEGLSWDPSIPPDGWNLVVWDICVGCLAISVKIHRDVLEPLGPVMSYEYERIAPHEMGYDDLETAHRDILSAFDYSLGDTPQAILDEVWRALPSLRALLPPKAGWEYAQKGTWARLFSLILEPDVLKYPVSLLTVAVLIETLITDAMHRGEYPSLSSNAQRLGLAGDEPRRDEIVGSWEMEQGLEGVIQDLQAVVQVSDERLLDCRRWIRVALKSDDS</sequence>
<evidence type="ECO:0000313" key="3">
    <source>
        <dbReference type="Proteomes" id="UP001295794"/>
    </source>
</evidence>
<dbReference type="AlphaFoldDB" id="A0AAD2HQ13"/>
<dbReference type="Proteomes" id="UP001295794">
    <property type="component" value="Unassembled WGS sequence"/>
</dbReference>
<evidence type="ECO:0000256" key="1">
    <source>
        <dbReference type="SAM" id="MobiDB-lite"/>
    </source>
</evidence>
<keyword evidence="3" id="KW-1185">Reference proteome</keyword>
<feature type="compositionally biased region" description="Low complexity" evidence="1">
    <location>
        <begin position="84"/>
        <end position="95"/>
    </location>
</feature>
<evidence type="ECO:0000313" key="2">
    <source>
        <dbReference type="EMBL" id="CAK5279211.1"/>
    </source>
</evidence>
<organism evidence="2 3">
    <name type="scientific">Mycena citricolor</name>
    <dbReference type="NCBI Taxonomy" id="2018698"/>
    <lineage>
        <taxon>Eukaryota</taxon>
        <taxon>Fungi</taxon>
        <taxon>Dikarya</taxon>
        <taxon>Basidiomycota</taxon>
        <taxon>Agaricomycotina</taxon>
        <taxon>Agaricomycetes</taxon>
        <taxon>Agaricomycetidae</taxon>
        <taxon>Agaricales</taxon>
        <taxon>Marasmiineae</taxon>
        <taxon>Mycenaceae</taxon>
        <taxon>Mycena</taxon>
    </lineage>
</organism>
<comment type="caution">
    <text evidence="2">The sequence shown here is derived from an EMBL/GenBank/DDBJ whole genome shotgun (WGS) entry which is preliminary data.</text>
</comment>
<feature type="compositionally biased region" description="Low complexity" evidence="1">
    <location>
        <begin position="305"/>
        <end position="321"/>
    </location>
</feature>
<accession>A0AAD2HQ13</accession>
<feature type="compositionally biased region" description="Low complexity" evidence="1">
    <location>
        <begin position="337"/>
        <end position="353"/>
    </location>
</feature>
<dbReference type="EMBL" id="CAVNYO010000435">
    <property type="protein sequence ID" value="CAK5279211.1"/>
    <property type="molecule type" value="Genomic_DNA"/>
</dbReference>
<feature type="region of interest" description="Disordered" evidence="1">
    <location>
        <begin position="303"/>
        <end position="353"/>
    </location>
</feature>
<feature type="compositionally biased region" description="Polar residues" evidence="1">
    <location>
        <begin position="15"/>
        <end position="25"/>
    </location>
</feature>
<feature type="region of interest" description="Disordered" evidence="1">
    <location>
        <begin position="391"/>
        <end position="414"/>
    </location>
</feature>
<proteinExistence type="predicted"/>